<dbReference type="Proteomes" id="UP000020825">
    <property type="component" value="Unassembled WGS sequence"/>
</dbReference>
<dbReference type="AlphaFoldDB" id="X8CTR6"/>
<name>X8CTR6_MYCIT</name>
<dbReference type="Pfam" id="PF25583">
    <property type="entry name" value="WCX"/>
    <property type="match status" value="1"/>
</dbReference>
<evidence type="ECO:0000259" key="1">
    <source>
        <dbReference type="Pfam" id="PF25583"/>
    </source>
</evidence>
<sequence length="47" mass="5064">MIELDIRSTDQLARDIAGYGADALVLEPQSLRDDVLARLRAHAGVSA</sequence>
<gene>
    <name evidence="2" type="ORF">I550_2374</name>
</gene>
<evidence type="ECO:0000313" key="3">
    <source>
        <dbReference type="Proteomes" id="UP000020825"/>
    </source>
</evidence>
<dbReference type="PATRIC" id="fig|1299331.3.peg.2305"/>
<comment type="caution">
    <text evidence="2">The sequence shown here is derived from an EMBL/GenBank/DDBJ whole genome shotgun (WGS) entry which is preliminary data.</text>
</comment>
<feature type="domain" description="WCX" evidence="1">
    <location>
        <begin position="2"/>
        <end position="42"/>
    </location>
</feature>
<dbReference type="EMBL" id="JAOG01000001">
    <property type="protein sequence ID" value="EUA59226.1"/>
    <property type="molecule type" value="Genomic_DNA"/>
</dbReference>
<evidence type="ECO:0000313" key="2">
    <source>
        <dbReference type="EMBL" id="EUA59226.1"/>
    </source>
</evidence>
<accession>X8CTR6</accession>
<reference evidence="2 3" key="1">
    <citation type="submission" date="2013-12" db="EMBL/GenBank/DDBJ databases">
        <authorList>
            <person name="Zelazny A."/>
            <person name="Olivier K."/>
            <person name="Holland S."/>
            <person name="Lenaerts A."/>
            <person name="Ordway D."/>
            <person name="DeGroote M.A."/>
            <person name="Parker T."/>
            <person name="Sizemore C."/>
            <person name="Tallon L.J."/>
            <person name="Sadzewicz L.K."/>
            <person name="Sengamalay N."/>
            <person name="Fraser C.M."/>
            <person name="Hine E."/>
            <person name="Shefchek K.A."/>
            <person name="Das S.P."/>
            <person name="Tettelin H."/>
        </authorList>
    </citation>
    <scope>NUCLEOTIDE SEQUENCE [LARGE SCALE GENOMIC DNA]</scope>
    <source>
        <strain evidence="2 3">1956</strain>
    </source>
</reference>
<organism evidence="2 3">
    <name type="scientific">Mycobacterium intracellulare 1956</name>
    <dbReference type="NCBI Taxonomy" id="1299331"/>
    <lineage>
        <taxon>Bacteria</taxon>
        <taxon>Bacillati</taxon>
        <taxon>Actinomycetota</taxon>
        <taxon>Actinomycetes</taxon>
        <taxon>Mycobacteriales</taxon>
        <taxon>Mycobacteriaceae</taxon>
        <taxon>Mycobacterium</taxon>
        <taxon>Mycobacterium avium complex (MAC)</taxon>
    </lineage>
</organism>
<dbReference type="InterPro" id="IPR057727">
    <property type="entry name" value="WCX_dom"/>
</dbReference>
<proteinExistence type="predicted"/>
<protein>
    <submittedName>
        <fullName evidence="2">WYL domain protein</fullName>
    </submittedName>
</protein>